<gene>
    <name evidence="1" type="ORF">GAN75_22155</name>
</gene>
<comment type="caution">
    <text evidence="1">The sequence shown here is derived from an EMBL/GenBank/DDBJ whole genome shotgun (WGS) entry which is preliminary data.</text>
</comment>
<name>A0A7J5JJU6_BACT4</name>
<accession>A0A7J5JJU6</accession>
<evidence type="ECO:0000313" key="2">
    <source>
        <dbReference type="Proteomes" id="UP000436825"/>
    </source>
</evidence>
<protein>
    <recommendedName>
        <fullName evidence="3">Exo-alpha-sialidase</fullName>
    </recommendedName>
</protein>
<evidence type="ECO:0000313" key="1">
    <source>
        <dbReference type="EMBL" id="KAB4451652.1"/>
    </source>
</evidence>
<proteinExistence type="predicted"/>
<reference evidence="1 2" key="1">
    <citation type="journal article" date="2019" name="Nat. Med.">
        <title>A library of human gut bacterial isolates paired with longitudinal multiomics data enables mechanistic microbiome research.</title>
        <authorList>
            <person name="Poyet M."/>
            <person name="Groussin M."/>
            <person name="Gibbons S.M."/>
            <person name="Avila-Pacheco J."/>
            <person name="Jiang X."/>
            <person name="Kearney S.M."/>
            <person name="Perrotta A.R."/>
            <person name="Berdy B."/>
            <person name="Zhao S."/>
            <person name="Lieberman T.D."/>
            <person name="Swanson P.K."/>
            <person name="Smith M."/>
            <person name="Roesemann S."/>
            <person name="Alexander J.E."/>
            <person name="Rich S.A."/>
            <person name="Livny J."/>
            <person name="Vlamakis H."/>
            <person name="Clish C."/>
            <person name="Bullock K."/>
            <person name="Deik A."/>
            <person name="Scott J."/>
            <person name="Pierce K.A."/>
            <person name="Xavier R.J."/>
            <person name="Alm E.J."/>
        </authorList>
    </citation>
    <scope>NUCLEOTIDE SEQUENCE [LARGE SCALE GENOMIC DNA]</scope>
    <source>
        <strain evidence="1 2">BIOML-A160</strain>
    </source>
</reference>
<dbReference type="SUPFAM" id="SSF50939">
    <property type="entry name" value="Sialidases"/>
    <property type="match status" value="1"/>
</dbReference>
<dbReference type="RefSeq" id="WP_258899843.1">
    <property type="nucleotide sequence ID" value="NZ_CP103118.1"/>
</dbReference>
<dbReference type="EMBL" id="WCRW01000020">
    <property type="protein sequence ID" value="KAB4451652.1"/>
    <property type="molecule type" value="Genomic_DNA"/>
</dbReference>
<dbReference type="Gene3D" id="2.130.10.10">
    <property type="entry name" value="YVTN repeat-like/Quinoprotein amine dehydrogenase"/>
    <property type="match status" value="1"/>
</dbReference>
<sequence length="298" mass="34246">MKDRLLGCHRLSSQLLRVGLHHLLPLKNGNILVTAKRRTYLYDKDGNVLNVWTGYQGNKPGHQGVCVTPEGTIFFAEYLLNPNRDHDIHLWRSIDNGMTFNVVKTWEEGDIRHLHFVKWDKYEHCLWLGTGDYGDNGSENRLYRSADNGETWELVGQYSQDWRAIGICFTEDALLWGTDAGSCSDTVHFVRMDRKTRKIEIIQDFEGPCHGCASFAGGRAFFSTGVEGGENEKDRYSRMKEYHDGRCENVWKLEKDCWPLIVQYGVMRFPLGTDMCNHVVFTTMGLKGYGECVMIEDK</sequence>
<dbReference type="InterPro" id="IPR015943">
    <property type="entry name" value="WD40/YVTN_repeat-like_dom_sf"/>
</dbReference>
<dbReference type="InterPro" id="IPR036278">
    <property type="entry name" value="Sialidase_sf"/>
</dbReference>
<evidence type="ECO:0008006" key="3">
    <source>
        <dbReference type="Google" id="ProtNLM"/>
    </source>
</evidence>
<dbReference type="AlphaFoldDB" id="A0A7J5JJU6"/>
<organism evidence="1 2">
    <name type="scientific">Bacteroides thetaiotaomicron</name>
    <dbReference type="NCBI Taxonomy" id="818"/>
    <lineage>
        <taxon>Bacteria</taxon>
        <taxon>Pseudomonadati</taxon>
        <taxon>Bacteroidota</taxon>
        <taxon>Bacteroidia</taxon>
        <taxon>Bacteroidales</taxon>
        <taxon>Bacteroidaceae</taxon>
        <taxon>Bacteroides</taxon>
    </lineage>
</organism>
<dbReference type="Proteomes" id="UP000436825">
    <property type="component" value="Unassembled WGS sequence"/>
</dbReference>